<dbReference type="Gene3D" id="1.20.1110.10">
    <property type="entry name" value="Calcium-transporting ATPase, transmembrane domain"/>
    <property type="match status" value="1"/>
</dbReference>
<dbReference type="InterPro" id="IPR059000">
    <property type="entry name" value="ATPase_P-type_domA"/>
</dbReference>
<evidence type="ECO:0000256" key="11">
    <source>
        <dbReference type="ARBA" id="ARBA00022989"/>
    </source>
</evidence>
<comment type="similarity">
    <text evidence="2">Belongs to the cation transport ATPase (P-type) (TC 3.A.3) family. Type IIA subfamily.</text>
</comment>
<keyword evidence="16" id="KW-0378">Hydrolase</keyword>
<evidence type="ECO:0000256" key="12">
    <source>
        <dbReference type="ARBA" id="ARBA00023065"/>
    </source>
</evidence>
<dbReference type="GO" id="GO:0005524">
    <property type="term" value="F:ATP binding"/>
    <property type="evidence" value="ECO:0007669"/>
    <property type="project" value="UniProtKB-KW"/>
</dbReference>
<evidence type="ECO:0000256" key="8">
    <source>
        <dbReference type="ARBA" id="ARBA00022840"/>
    </source>
</evidence>
<dbReference type="InterPro" id="IPR008250">
    <property type="entry name" value="ATPase_P-typ_transduc_dom_A_sf"/>
</dbReference>
<proteinExistence type="inferred from homology"/>
<dbReference type="Gene3D" id="3.40.50.1000">
    <property type="entry name" value="HAD superfamily/HAD-like"/>
    <property type="match status" value="1"/>
</dbReference>
<dbReference type="GO" id="GO:0005391">
    <property type="term" value="F:P-type sodium:potassium-exchanging transporter activity"/>
    <property type="evidence" value="ECO:0007669"/>
    <property type="project" value="TreeGrafter"/>
</dbReference>
<feature type="transmembrane region" description="Helical" evidence="14">
    <location>
        <begin position="872"/>
        <end position="892"/>
    </location>
</feature>
<feature type="transmembrane region" description="Helical" evidence="14">
    <location>
        <begin position="1363"/>
        <end position="1385"/>
    </location>
</feature>
<evidence type="ECO:0000256" key="2">
    <source>
        <dbReference type="ARBA" id="ARBA00005675"/>
    </source>
</evidence>
<dbReference type="InterPro" id="IPR044492">
    <property type="entry name" value="P_typ_ATPase_HD_dom"/>
</dbReference>
<dbReference type="NCBIfam" id="TIGR01494">
    <property type="entry name" value="ATPase_P-type"/>
    <property type="match status" value="2"/>
</dbReference>
<dbReference type="SUPFAM" id="SSF81665">
    <property type="entry name" value="Calcium ATPase, transmembrane domain M"/>
    <property type="match status" value="1"/>
</dbReference>
<dbReference type="Proteomes" id="UP000295636">
    <property type="component" value="Unassembled WGS sequence"/>
</dbReference>
<dbReference type="FunFam" id="2.70.150.10:FF:000160">
    <property type="entry name" value="Sarcoplasmic/endoplasmic reticulum calcium ATPase 1"/>
    <property type="match status" value="1"/>
</dbReference>
<keyword evidence="13 14" id="KW-0472">Membrane</keyword>
<keyword evidence="6 14" id="KW-0812">Transmembrane</keyword>
<dbReference type="SMART" id="SM00831">
    <property type="entry name" value="Cation_ATPase_N"/>
    <property type="match status" value="1"/>
</dbReference>
<dbReference type="Pfam" id="PF13246">
    <property type="entry name" value="Cation_ATPase"/>
    <property type="match status" value="1"/>
</dbReference>
<feature type="transmembrane region" description="Helical" evidence="14">
    <location>
        <begin position="1406"/>
        <end position="1427"/>
    </location>
</feature>
<dbReference type="InterPro" id="IPR001757">
    <property type="entry name" value="P_typ_ATPase"/>
</dbReference>
<evidence type="ECO:0000313" key="17">
    <source>
        <dbReference type="Proteomes" id="UP000295636"/>
    </source>
</evidence>
<feature type="transmembrane region" description="Helical" evidence="14">
    <location>
        <begin position="1335"/>
        <end position="1357"/>
    </location>
</feature>
<dbReference type="GO" id="GO:0016887">
    <property type="term" value="F:ATP hydrolysis activity"/>
    <property type="evidence" value="ECO:0007669"/>
    <property type="project" value="InterPro"/>
</dbReference>
<reference evidence="16 17" key="1">
    <citation type="submission" date="2019-03" db="EMBL/GenBank/DDBJ databases">
        <title>This is whole genome sequence of Paenibacillus sp MS74 strain.</title>
        <authorList>
            <person name="Trinh H.N."/>
        </authorList>
    </citation>
    <scope>NUCLEOTIDE SEQUENCE [LARGE SCALE GENOMIC DNA]</scope>
    <source>
        <strain evidence="16 17">MS74</strain>
    </source>
</reference>
<dbReference type="EMBL" id="SMRT01000018">
    <property type="protein sequence ID" value="TDF93063.1"/>
    <property type="molecule type" value="Genomic_DNA"/>
</dbReference>
<dbReference type="InterPro" id="IPR023214">
    <property type="entry name" value="HAD_sf"/>
</dbReference>
<feature type="transmembrane region" description="Helical" evidence="14">
    <location>
        <begin position="1504"/>
        <end position="1523"/>
    </location>
</feature>
<dbReference type="SUPFAM" id="SSF81660">
    <property type="entry name" value="Metal cation-transporting ATPase, ATP-binding domain N"/>
    <property type="match status" value="2"/>
</dbReference>
<feature type="transmembrane region" description="Helical" evidence="14">
    <location>
        <begin position="912"/>
        <end position="929"/>
    </location>
</feature>
<dbReference type="SUPFAM" id="SSF56784">
    <property type="entry name" value="HAD-like"/>
    <property type="match status" value="1"/>
</dbReference>
<dbReference type="GO" id="GO:1902600">
    <property type="term" value="P:proton transmembrane transport"/>
    <property type="evidence" value="ECO:0007669"/>
    <property type="project" value="TreeGrafter"/>
</dbReference>
<keyword evidence="3" id="KW-0813">Transport</keyword>
<keyword evidence="9" id="KW-0460">Magnesium</keyword>
<keyword evidence="12" id="KW-0406">Ion transport</keyword>
<dbReference type="Pfam" id="PF00122">
    <property type="entry name" value="E1-E2_ATPase"/>
    <property type="match status" value="1"/>
</dbReference>
<dbReference type="PRINTS" id="PR00120">
    <property type="entry name" value="HATPASE"/>
</dbReference>
<dbReference type="SUPFAM" id="SSF81653">
    <property type="entry name" value="Calcium ATPase, transduction domain A"/>
    <property type="match status" value="1"/>
</dbReference>
<keyword evidence="5" id="KW-0597">Phosphoprotein</keyword>
<dbReference type="InterPro" id="IPR006068">
    <property type="entry name" value="ATPase_P-typ_cation-transptr_C"/>
</dbReference>
<protein>
    <submittedName>
        <fullName evidence="16">HAD family hydrolase</fullName>
    </submittedName>
</protein>
<evidence type="ECO:0000256" key="9">
    <source>
        <dbReference type="ARBA" id="ARBA00022842"/>
    </source>
</evidence>
<dbReference type="PRINTS" id="PR00119">
    <property type="entry name" value="CATATPASE"/>
</dbReference>
<dbReference type="InterPro" id="IPR023298">
    <property type="entry name" value="ATPase_P-typ_TM_dom_sf"/>
</dbReference>
<keyword evidence="17" id="KW-1185">Reference proteome</keyword>
<keyword evidence="4" id="KW-1003">Cell membrane</keyword>
<feature type="transmembrane region" description="Helical" evidence="14">
    <location>
        <begin position="690"/>
        <end position="721"/>
    </location>
</feature>
<dbReference type="Pfam" id="PF00690">
    <property type="entry name" value="Cation_ATPase_N"/>
    <property type="match status" value="1"/>
</dbReference>
<dbReference type="InterPro" id="IPR018303">
    <property type="entry name" value="ATPase_P-typ_P_site"/>
</dbReference>
<dbReference type="GO" id="GO:0006883">
    <property type="term" value="P:intracellular sodium ion homeostasis"/>
    <property type="evidence" value="ECO:0007669"/>
    <property type="project" value="TreeGrafter"/>
</dbReference>
<dbReference type="InterPro" id="IPR050510">
    <property type="entry name" value="Cation_transp_ATPase_P-type"/>
</dbReference>
<evidence type="ECO:0000259" key="15">
    <source>
        <dbReference type="SMART" id="SM00831"/>
    </source>
</evidence>
<feature type="transmembrane region" description="Helical" evidence="14">
    <location>
        <begin position="1433"/>
        <end position="1451"/>
    </location>
</feature>
<evidence type="ECO:0000256" key="3">
    <source>
        <dbReference type="ARBA" id="ARBA00022448"/>
    </source>
</evidence>
<comment type="caution">
    <text evidence="16">The sequence shown here is derived from an EMBL/GenBank/DDBJ whole genome shotgun (WGS) entry which is preliminary data.</text>
</comment>
<evidence type="ECO:0000256" key="5">
    <source>
        <dbReference type="ARBA" id="ARBA00022553"/>
    </source>
</evidence>
<dbReference type="PROSITE" id="PS00154">
    <property type="entry name" value="ATPASE_E1_E2"/>
    <property type="match status" value="1"/>
</dbReference>
<accession>A0A4R5KCY6</accession>
<gene>
    <name evidence="16" type="ORF">E1757_28675</name>
</gene>
<dbReference type="Gene3D" id="3.40.1110.10">
    <property type="entry name" value="Calcium-transporting ATPase, cytoplasmic domain N"/>
    <property type="match status" value="2"/>
</dbReference>
<dbReference type="Gene3D" id="2.70.150.10">
    <property type="entry name" value="Calcium-transporting ATPase, cytoplasmic transduction domain A"/>
    <property type="match status" value="1"/>
</dbReference>
<dbReference type="InterPro" id="IPR023299">
    <property type="entry name" value="ATPase_P-typ_cyto_dom_N"/>
</dbReference>
<evidence type="ECO:0000256" key="13">
    <source>
        <dbReference type="ARBA" id="ARBA00023136"/>
    </source>
</evidence>
<dbReference type="PANTHER" id="PTHR43294">
    <property type="entry name" value="SODIUM/POTASSIUM-TRANSPORTING ATPASE SUBUNIT ALPHA"/>
    <property type="match status" value="1"/>
</dbReference>
<keyword evidence="8" id="KW-0067">ATP-binding</keyword>
<dbReference type="OrthoDB" id="9760364at2"/>
<organism evidence="16 17">
    <name type="scientific">Paenibacillus piri</name>
    <dbReference type="NCBI Taxonomy" id="2547395"/>
    <lineage>
        <taxon>Bacteria</taxon>
        <taxon>Bacillati</taxon>
        <taxon>Bacillota</taxon>
        <taxon>Bacilli</taxon>
        <taxon>Bacillales</taxon>
        <taxon>Paenibacillaceae</taxon>
        <taxon>Paenibacillus</taxon>
    </lineage>
</organism>
<evidence type="ECO:0000256" key="14">
    <source>
        <dbReference type="SAM" id="Phobius"/>
    </source>
</evidence>
<keyword evidence="11 14" id="KW-1133">Transmembrane helix</keyword>
<sequence>MEICGLQGNQYTAKILTERLSDCKGIYKAEPCIVTGRLLLVYDEKQVKAGHIFKYIQEIEEHICSQNKTAVHSDAGTDSGGRDEAKKEAAAAIAVEPEAELPDEMRVLPVLTDQNRKEPAEKIPIPLALSMGGLAVLGAKQLFTGRSALARSPAPFYLSAFISIATGYPFLKRGIQTYSDKKQINADLILGAGALALALMRENLVVLAGLSLLQYVNWKRSRSVWNGHQSASLPPEIQSYCDKAGKLGMIAAAATWAITRNPLRAIAVLLAANPRPVAIPAQLAWNQAELVSDERSYIVPEKGSLSRLARTKTILFEDSPLLFNNPEIEEIQCYTNNEQDSDKMICLAASLMERSSHPWKEEMRIKAKQTCRTIRTAFHVEEEEQGIRGKISDSQILLGSCKYLQEHGIDCGSYELKAKRLTRKGYDVLFAGKQGNMNGGCLGLIARHQGASVNGYGSVAASFIEKGWRLGLLHNSLNISGAEISKYRIDTSWSMLEQGEVIERIAGLQQQGEEVLFVAGQESNPVNRFYKEAGVPSISIDDLNQVQESALFAEKMNHTVNRHVQLTKKWNVLGSALATLGLLSAPVANLAGDALSLVFMTRTKKVSEALVSPPPPAYKAEIAAASEASVWHALSGDQVIDRLQADQQVGLTPKQVASIRNKYGWNRLDGKKTPPWLVSYLRQFKEFTTLVLLGTTALAIFTGGIFDGIAMGAILLANAAIGTIQERKAEKVMETLSQFQSPVCKAVRGGQQTELNAAELVPGDIVCLEAGDRVPADIRLISSWNLRVNESALTGESIPVEKNEHALTGDCPLSERTNMLFMGTDVCGGKGKGIVVRTGMNTEMGHLMSLLKQQEKDVTPLQHKVTSISKKFFKGALVAGGLVFTAGLIRGIPLPQMITTSITLAASAIPEGLPVTITIALSAGIYRMAKKNALIRKLSSLETLGRTTVICTDKTGTLTKNEMTVKSLSTVNRTWTVTGNGYEPSGTLKELSPEVAATAAAVMEPEHCDGPIADPDLDRMLHICLLCNNSLLEQRDGQWTTKGDPTEGALLALAAKNGLWLKDMSHWHRGMEIPFDSNTAKMSVVCKDTRQEKECYLFSKGAVETILRHCNRYQKDGDVYPLTEDQKQQILQQNETFSAEALRVLAFAYKPVDERINDGETIDDEKELIYVGMAGLIDPPKSEVAENIREAFALGLKPVMITGDHPITAIAIAKQLGIYDGSQKVVSGYELDRMPDDELSRIVDQVSIFARVTPEHKLRIVTAFQNQGHIVAMTGDGVNDTPAIKQANVGIAMGRTGTEVTKEAADLVLTEDHFGAIVDGVKEGRTIIGNIRKALGCLLTGNLAEIIVTSAAVMAGLPIPLVPIQILLMNLLTDALPAMVLAVNPGNKTKQTKRTDIVDKELYQKVVTRGVLLGLGSLGLFAASLAAGTPLPVAQSVAFATLVAGQLIQTFSWRREGSEETARDWMKDRFLLGSLCISWLALLGALYIPPLAGFFHTARMPFQYWIPILGVAGSVSLLSKPVLTLISKIRERKPVYPANTYAAA</sequence>
<dbReference type="InterPro" id="IPR004014">
    <property type="entry name" value="ATPase_P-typ_cation-transptr_N"/>
</dbReference>
<feature type="domain" description="Cation-transporting P-type ATPase N-terminal" evidence="15">
    <location>
        <begin position="630"/>
        <end position="704"/>
    </location>
</feature>
<dbReference type="GO" id="GO:0030007">
    <property type="term" value="P:intracellular potassium ion homeostasis"/>
    <property type="evidence" value="ECO:0007669"/>
    <property type="project" value="TreeGrafter"/>
</dbReference>
<dbReference type="PANTHER" id="PTHR43294:SF21">
    <property type="entry name" value="CATION TRANSPORTING ATPASE"/>
    <property type="match status" value="1"/>
</dbReference>
<evidence type="ECO:0000256" key="7">
    <source>
        <dbReference type="ARBA" id="ARBA00022741"/>
    </source>
</evidence>
<evidence type="ECO:0000256" key="1">
    <source>
        <dbReference type="ARBA" id="ARBA00004651"/>
    </source>
</evidence>
<name>A0A4R5KCY6_9BACL</name>
<evidence type="ECO:0000256" key="4">
    <source>
        <dbReference type="ARBA" id="ARBA00022475"/>
    </source>
</evidence>
<dbReference type="Pfam" id="PF00689">
    <property type="entry name" value="Cation_ATPase_C"/>
    <property type="match status" value="1"/>
</dbReference>
<evidence type="ECO:0000256" key="10">
    <source>
        <dbReference type="ARBA" id="ARBA00022967"/>
    </source>
</evidence>
<dbReference type="GO" id="GO:1990573">
    <property type="term" value="P:potassium ion import across plasma membrane"/>
    <property type="evidence" value="ECO:0007669"/>
    <property type="project" value="TreeGrafter"/>
</dbReference>
<dbReference type="InterPro" id="IPR036412">
    <property type="entry name" value="HAD-like_sf"/>
</dbReference>
<evidence type="ECO:0000313" key="16">
    <source>
        <dbReference type="EMBL" id="TDF93063.1"/>
    </source>
</evidence>
<keyword evidence="10" id="KW-1278">Translocase</keyword>
<comment type="subcellular location">
    <subcellularLocation>
        <location evidence="1">Cell membrane</location>
        <topology evidence="1">Multi-pass membrane protein</topology>
    </subcellularLocation>
</comment>
<dbReference type="GO" id="GO:0036376">
    <property type="term" value="P:sodium ion export across plasma membrane"/>
    <property type="evidence" value="ECO:0007669"/>
    <property type="project" value="TreeGrafter"/>
</dbReference>
<dbReference type="SFLD" id="SFLDG00002">
    <property type="entry name" value="C1.7:_P-type_atpase_like"/>
    <property type="match status" value="1"/>
</dbReference>
<keyword evidence="7" id="KW-0547">Nucleotide-binding</keyword>
<feature type="transmembrane region" description="Helical" evidence="14">
    <location>
        <begin position="1471"/>
        <end position="1492"/>
    </location>
</feature>
<dbReference type="SFLD" id="SFLDF00027">
    <property type="entry name" value="p-type_atpase"/>
    <property type="match status" value="1"/>
</dbReference>
<dbReference type="GO" id="GO:0005886">
    <property type="term" value="C:plasma membrane"/>
    <property type="evidence" value="ECO:0007669"/>
    <property type="project" value="UniProtKB-SubCell"/>
</dbReference>
<dbReference type="SFLD" id="SFLDS00003">
    <property type="entry name" value="Haloacid_Dehalogenase"/>
    <property type="match status" value="1"/>
</dbReference>
<evidence type="ECO:0000256" key="6">
    <source>
        <dbReference type="ARBA" id="ARBA00022692"/>
    </source>
</evidence>